<keyword evidence="4" id="KW-0028">Amino-acid biosynthesis</keyword>
<dbReference type="Pfam" id="PF24857">
    <property type="entry name" value="THR4_C"/>
    <property type="match status" value="1"/>
</dbReference>
<dbReference type="InterPro" id="IPR051166">
    <property type="entry name" value="Threonine_Synthase"/>
</dbReference>
<dbReference type="InterPro" id="IPR000634">
    <property type="entry name" value="Ser/Thr_deHydtase_PyrdxlP-BS"/>
</dbReference>
<evidence type="ECO:0000256" key="6">
    <source>
        <dbReference type="ARBA" id="ARBA00023239"/>
    </source>
</evidence>
<comment type="cofactor">
    <cofactor evidence="1 10">
        <name>pyridoxal 5'-phosphate</name>
        <dbReference type="ChEBI" id="CHEBI:597326"/>
    </cofactor>
</comment>
<dbReference type="HOGENOM" id="CLU_015170_1_0_6"/>
<evidence type="ECO:0000313" key="13">
    <source>
        <dbReference type="Proteomes" id="UP000006062"/>
    </source>
</evidence>
<name>I3Y5Q0_THIV6</name>
<evidence type="ECO:0000256" key="7">
    <source>
        <dbReference type="ARBA" id="ARBA00029440"/>
    </source>
</evidence>
<dbReference type="InterPro" id="IPR037158">
    <property type="entry name" value="Thr_synth_N_sf"/>
</dbReference>
<dbReference type="PANTHER" id="PTHR42690">
    <property type="entry name" value="THREONINE SYNTHASE FAMILY MEMBER"/>
    <property type="match status" value="1"/>
</dbReference>
<dbReference type="FunFam" id="3.90.1380.10:FF:000003">
    <property type="entry name" value="THR4p Threonine synthase"/>
    <property type="match status" value="1"/>
</dbReference>
<comment type="similarity">
    <text evidence="2">Belongs to the threonine synthase family.</text>
</comment>
<dbReference type="GO" id="GO:0030170">
    <property type="term" value="F:pyridoxal phosphate binding"/>
    <property type="evidence" value="ECO:0007669"/>
    <property type="project" value="InterPro"/>
</dbReference>
<dbReference type="SUPFAM" id="SSF53686">
    <property type="entry name" value="Tryptophan synthase beta subunit-like PLP-dependent enzymes"/>
    <property type="match status" value="1"/>
</dbReference>
<keyword evidence="5 10" id="KW-0663">Pyridoxal phosphate</keyword>
<evidence type="ECO:0000256" key="8">
    <source>
        <dbReference type="ARBA" id="ARBA00049144"/>
    </source>
</evidence>
<evidence type="ECO:0000256" key="5">
    <source>
        <dbReference type="ARBA" id="ARBA00022898"/>
    </source>
</evidence>
<evidence type="ECO:0000313" key="12">
    <source>
        <dbReference type="EMBL" id="AFL72318.1"/>
    </source>
</evidence>
<accession>I3Y5Q0</accession>
<evidence type="ECO:0000256" key="2">
    <source>
        <dbReference type="ARBA" id="ARBA00005517"/>
    </source>
</evidence>
<feature type="modified residue" description="N6-(pyridoxal phosphate)lysine" evidence="10">
    <location>
        <position position="111"/>
    </location>
</feature>
<dbReference type="Pfam" id="PF14821">
    <property type="entry name" value="Thr_synth_N"/>
    <property type="match status" value="1"/>
</dbReference>
<evidence type="ECO:0000256" key="3">
    <source>
        <dbReference type="ARBA" id="ARBA00018679"/>
    </source>
</evidence>
<keyword evidence="13" id="KW-1185">Reference proteome</keyword>
<evidence type="ECO:0000256" key="10">
    <source>
        <dbReference type="PIRSR" id="PIRSR604450-51"/>
    </source>
</evidence>
<sequence length="467" mass="50235">MHYLSTRGGIAPVGFTDAVMMGLATDGGLLVPADIPQIDTGTLRAWSGLRFQELALEVMTPFVGEEIPRADLRALIDASYATFSHPEVTPVVEADGVRILELFHGPTAAFKDVALQFLGNLFESLLARDGGSLNIVGATSGDTGSAAIYGVRGKQRIQIFILHPKGRVSPIQERQMTTVLDANVHNLAVRGTFDDAQNIVKALFNDLPFKSAYRLGAVNSINWARILAQTVYYFYAWGRISGGDPARRVSFAVPTGNFGDVFAGYLAKRMGLPIDRLIIATNRNDILTRFVHTGAYAVGDEVYQTLSPAMDIQIASNFERYLYFLHDGDTARIRALLADLQATGRLEIEPERQARVRSDFDAVAVSDPETLEQIRATHAASGYILCPHTAVGVRAAGDRDGVVCLATAHPAKFNEAVTAAIGREAAAPPSLRGLMEKEVRCAELEATVGAVKSHLEVTLGALAGGDA</sequence>
<protein>
    <recommendedName>
        <fullName evidence="3 9">Threonine synthase</fullName>
        <ecNumber evidence="9">4.2.3.1</ecNumber>
    </recommendedName>
</protein>
<dbReference type="eggNOG" id="COG0498">
    <property type="taxonomic scope" value="Bacteria"/>
</dbReference>
<dbReference type="PANTHER" id="PTHR42690:SF1">
    <property type="entry name" value="THREONINE SYNTHASE-LIKE 2"/>
    <property type="match status" value="1"/>
</dbReference>
<dbReference type="Gene3D" id="3.90.1380.10">
    <property type="entry name" value="Threonine synthase, N-terminal domain"/>
    <property type="match status" value="1"/>
</dbReference>
<dbReference type="STRING" id="765911.Thivi_0249"/>
<feature type="domain" description="Threonine synthase N-terminal" evidence="11">
    <location>
        <begin position="2"/>
        <end position="80"/>
    </location>
</feature>
<dbReference type="RefSeq" id="WP_014776826.1">
    <property type="nucleotide sequence ID" value="NC_018012.1"/>
</dbReference>
<gene>
    <name evidence="12" type="ordered locus">Thivi_0249</name>
</gene>
<reference evidence="12 13" key="1">
    <citation type="submission" date="2012-06" db="EMBL/GenBank/DDBJ databases">
        <title>Complete sequence of Thiocystis violascens DSM 198.</title>
        <authorList>
            <consortium name="US DOE Joint Genome Institute"/>
            <person name="Lucas S."/>
            <person name="Han J."/>
            <person name="Lapidus A."/>
            <person name="Cheng J.-F."/>
            <person name="Goodwin L."/>
            <person name="Pitluck S."/>
            <person name="Peters L."/>
            <person name="Ovchinnikova G."/>
            <person name="Teshima H."/>
            <person name="Detter J.C."/>
            <person name="Han C."/>
            <person name="Tapia R."/>
            <person name="Land M."/>
            <person name="Hauser L."/>
            <person name="Kyrpides N."/>
            <person name="Ivanova N."/>
            <person name="Pagani I."/>
            <person name="Vogl K."/>
            <person name="Liu Z."/>
            <person name="Frigaard N.-U."/>
            <person name="Bryant D."/>
            <person name="Woyke T."/>
        </authorList>
    </citation>
    <scope>NUCLEOTIDE SEQUENCE [LARGE SCALE GENOMIC DNA]</scope>
    <source>
        <strain evidence="13">ATCC 17096 / DSM 198 / 6111</strain>
    </source>
</reference>
<dbReference type="InterPro" id="IPR036052">
    <property type="entry name" value="TrpB-like_PALP_sf"/>
</dbReference>
<dbReference type="OrthoDB" id="9763107at2"/>
<organism evidence="12 13">
    <name type="scientific">Thiocystis violascens (strain ATCC 17096 / DSM 198 / 6111)</name>
    <name type="common">Chromatium violascens</name>
    <dbReference type="NCBI Taxonomy" id="765911"/>
    <lineage>
        <taxon>Bacteria</taxon>
        <taxon>Pseudomonadati</taxon>
        <taxon>Pseudomonadota</taxon>
        <taxon>Gammaproteobacteria</taxon>
        <taxon>Chromatiales</taxon>
        <taxon>Chromatiaceae</taxon>
        <taxon>Thiocystis</taxon>
    </lineage>
</organism>
<comment type="catalytic activity">
    <reaction evidence="8">
        <text>O-phospho-L-homoserine + H2O = L-threonine + phosphate</text>
        <dbReference type="Rhea" id="RHEA:10840"/>
        <dbReference type="ChEBI" id="CHEBI:15377"/>
        <dbReference type="ChEBI" id="CHEBI:43474"/>
        <dbReference type="ChEBI" id="CHEBI:57590"/>
        <dbReference type="ChEBI" id="CHEBI:57926"/>
        <dbReference type="EC" id="4.2.3.1"/>
    </reaction>
</comment>
<dbReference type="InterPro" id="IPR004450">
    <property type="entry name" value="Thr_synthase-like"/>
</dbReference>
<dbReference type="AlphaFoldDB" id="I3Y5Q0"/>
<proteinExistence type="inferred from homology"/>
<dbReference type="EC" id="4.2.3.1" evidence="9"/>
<dbReference type="UniPathway" id="UPA00050">
    <property type="reaction ID" value="UER00065"/>
</dbReference>
<keyword evidence="6 12" id="KW-0456">Lyase</keyword>
<dbReference type="GO" id="GO:0004795">
    <property type="term" value="F:threonine synthase activity"/>
    <property type="evidence" value="ECO:0007669"/>
    <property type="project" value="UniProtKB-UniRule"/>
</dbReference>
<evidence type="ECO:0000256" key="1">
    <source>
        <dbReference type="ARBA" id="ARBA00001933"/>
    </source>
</evidence>
<dbReference type="NCBIfam" id="TIGR00260">
    <property type="entry name" value="thrC"/>
    <property type="match status" value="1"/>
</dbReference>
<dbReference type="PROSITE" id="PS00165">
    <property type="entry name" value="DEHYDRATASE_SER_THR"/>
    <property type="match status" value="1"/>
</dbReference>
<dbReference type="Proteomes" id="UP000006062">
    <property type="component" value="Chromosome"/>
</dbReference>
<dbReference type="GO" id="GO:0009088">
    <property type="term" value="P:threonine biosynthetic process"/>
    <property type="evidence" value="ECO:0007669"/>
    <property type="project" value="UniProtKB-UniRule"/>
</dbReference>
<evidence type="ECO:0000259" key="11">
    <source>
        <dbReference type="Pfam" id="PF14821"/>
    </source>
</evidence>
<dbReference type="KEGG" id="tvi:Thivi_0249"/>
<dbReference type="CDD" id="cd01560">
    <property type="entry name" value="Thr-synth_2"/>
    <property type="match status" value="1"/>
</dbReference>
<dbReference type="EMBL" id="CP003154">
    <property type="protein sequence ID" value="AFL72318.1"/>
    <property type="molecule type" value="Genomic_DNA"/>
</dbReference>
<evidence type="ECO:0000256" key="9">
    <source>
        <dbReference type="NCBIfam" id="TIGR00260"/>
    </source>
</evidence>
<dbReference type="Gene3D" id="3.40.50.1100">
    <property type="match status" value="2"/>
</dbReference>
<dbReference type="InterPro" id="IPR029144">
    <property type="entry name" value="Thr_synth_N"/>
</dbReference>
<comment type="pathway">
    <text evidence="7">Amino-acid biosynthesis.</text>
</comment>
<evidence type="ECO:0000256" key="4">
    <source>
        <dbReference type="ARBA" id="ARBA00022605"/>
    </source>
</evidence>